<feature type="transmembrane region" description="Helical" evidence="5">
    <location>
        <begin position="1307"/>
        <end position="1329"/>
    </location>
</feature>
<evidence type="ECO:0000256" key="1">
    <source>
        <dbReference type="ARBA" id="ARBA00022737"/>
    </source>
</evidence>
<dbReference type="PANTHER" id="PTHR24198">
    <property type="entry name" value="ANKYRIN REPEAT AND PROTEIN KINASE DOMAIN-CONTAINING PROTEIN"/>
    <property type="match status" value="1"/>
</dbReference>
<dbReference type="SMART" id="SM00248">
    <property type="entry name" value="ANK"/>
    <property type="match status" value="6"/>
</dbReference>
<feature type="signal peptide" evidence="6">
    <location>
        <begin position="1"/>
        <end position="21"/>
    </location>
</feature>
<feature type="transmembrane region" description="Helical" evidence="5">
    <location>
        <begin position="1927"/>
        <end position="1949"/>
    </location>
</feature>
<protein>
    <submittedName>
        <fullName evidence="7">Ankyrin repeat-containing protein</fullName>
    </submittedName>
</protein>
<dbReference type="PROSITE" id="PS50297">
    <property type="entry name" value="ANK_REP_REGION"/>
    <property type="match status" value="1"/>
</dbReference>
<keyword evidence="5" id="KW-1133">Transmembrane helix</keyword>
<gene>
    <name evidence="7" type="ORF">OJ252_1466</name>
</gene>
<evidence type="ECO:0000313" key="7">
    <source>
        <dbReference type="EMBL" id="KAJ1611669.1"/>
    </source>
</evidence>
<sequence>MQFYIHLVSVLLLTILVCCESKSIFPVGCPLNSVSDSLLNITPRSNCECEKKGPEGDDCIDIVDEFHEKIRLQDLEAIKSMLSKLCVDNLNSVSNSTGETALLISSGQNGYISYTISLYLIEHGADPNKVGPNGITPLINAIQRSNFPLVALLLLSGANIDCSDNRDLSPLFHSVISRNLKMAHFLLLCGSNPNIPDRKGLTPFYYLLKDGMSANTEEFLELFLDYGASITDLTLDGKDAISFMIESGNKKLLNRLIDHSTFSKYIIRNNIEDEYIAGSERLYSNSTLAEVNRKLANAKDKVLRIITAIKRGFDRRVIFSLLIPELKVNNKDICIVRDSEGRNLLWWLTHLGDEQLIRLLVDFYKIQTNSGILDFELCEIHEPDIYGNLPVAHLIYNINYEHELTLKGVRDEKKEQSLFYRHSAVGNRRPFKFFEELEESKGLNISRSNEHRLEKFQILQEMLMFQNPKTNTTLWYELAMSSSNNINGEQKIVEYLSSSAIDFYVSSFVVRCFCKPLKRHSIPTPRSIPIIGTLEYDNSISILSLLLLLNKNYTSKVVLQSVLREAMLQSFWCIHALQHALITATILGKGDIIRNILLGRVQTLSEVLSSLDYSSELSIKVASRLLGSLPPEFPNLDDLMAIPITLLVRFIILSNSIEGASSNIKPSSETDLDENEMDNLVKIDNIEHNKIFQYINESKDVGSEFQTGEENTPERPPNNTCGSQMSGNCSMKSNIEPVPVVGRELFLQYQFDFSDSDRGGDQEVEFDEQNELEEQMKFVKSEIRRGYFEDDDQSSQQVTSGDYESIFSNFDTVFSQRSKLFHNFTEKMDEGIAQSAKKKEGAPRVDPIGGALNLLKQLLSPEMTKFVRSSSFEYIIGLLQNSTCNYPRNNEVELFLERNRDLSKLDGIRDFSSRLDGLDLHDTDSSAPNSQVDDKIKGILDDFDCFGQDDMELMSPCDDLEVNSLYRRLDKSSDENSYLGNCLIELPNICNLMITKEVLWVPMILNQDRNHDLDPSSTLLLDSQCMNDESKCFIPTLNSEFQKIHLGYIPEIPSRVNVTDLGPLIGRGEFCGMLQKHSICEQSSSYTTFEDLLAKKAKIITLLNTSPHQHIIPSAIWVSSAILLTSLIYLLLWATISYFKVLYIKNMINEWSRDKIKKVSSIRKAKRRQIKGVKRDKKKEISERSDESKDFTPTSSSTIHTLTKSILKFIRRVLMNTLPYSVFRLRDFAEVFPASGSRKALDSLLMALSLIFISPWFVYKDNFSLKENLKDKRSQNTLKITKSNLLNAPINYFKQINSQKSTNFQSLINYLFFFLQIISLIYLFTILFLISEYDYIWFLTGVIITATLCSSVRIYYTHDFVSDYCNKYFCGFSKDYYLYNYYYYKKSMKNKKNIRNIYSNLLNCAMNSSTLIRNNCFSQYDRNDEYDYGFDCAETHPITNKIDITSSKDEIPNSYHQSEPSHSLAFSKNSSSKNNPHINQIPESLARPNVNVDAHTNACSGGHSVSEIDKCHSKSGESIHDFYNNNNNNNNVDNIIQLGEGSNSSISSNVESSLSNMSSPNMTRLNMLGTSSSDMTALGSKTYSPLGSSSSYTSVSLERSLVDDESLSSEISPGGSEFPDSDTYSEVLDQREASSGLIQVIPESNNYNTEESNVNAQKSYERGDFVDFPDLLSINSSISTDGKSHERSITIPWSRSPKPSLRFYSSKLDAAAGLNSSKSSSMDFPESYIGVITDKYYKTLNGPAIKVNSSNLATKRLKSVLSNYSSRFKCPSKSGQSKDVTICNKANIFINYKKQKRISSINNNFSFILRNHNQIKKPIRLGKFKRIISSADDTLSCDNIRTNIGNVVTNNQIHKPLYRLVDEVSYNSPYEYFSVVVTCKIISCMIAMSSNISVTFFKSNSYLIRDSTLYFLYNRSPLTVYVIECIFTFWISNLIFEIMKGLIILLFFVKQRKRLCSVLVQHIPIQFKYSNVQEFIQIVSYWRSAIQHILYKNTKLWTSFLNASVSINTLIMLGIGKIMLFTIYNKKNRIYNNLPLDISASGLMSKTSSSNQDMSTSLSSSDLEMNDSDFIGREISKILSSSEVGEGISANLLNELDSGLIGGDHHSYYKSRPISTNSHHHFIDSISNIDDILNSNTKDTYMINQYNDLSSASDINGNSYGGGEDRKDKSGIMNAGNNNNILRSIGSGIGDQIYSSPVLPYSNLASMSNMRAPGISNILTIPQYTASYMVHEGLAPTPFTENVINTYSNCETVFLTMGIVMLIFSSYVIRLLYQINRSSNILHRTPPGAGIYIVIEKVLLVINSTPPVLKICGFDITEKFSGFCLYIFTPIVILVFFKFTT</sequence>
<dbReference type="Gene3D" id="1.25.40.20">
    <property type="entry name" value="Ankyrin repeat-containing domain"/>
    <property type="match status" value="1"/>
</dbReference>
<dbReference type="EMBL" id="JAPCXB010000055">
    <property type="protein sequence ID" value="KAJ1611669.1"/>
    <property type="molecule type" value="Genomic_DNA"/>
</dbReference>
<dbReference type="SUPFAM" id="SSF48403">
    <property type="entry name" value="Ankyrin repeat"/>
    <property type="match status" value="1"/>
</dbReference>
<keyword evidence="5" id="KW-0812">Transmembrane</keyword>
<dbReference type="InterPro" id="IPR002110">
    <property type="entry name" value="Ankyrin_rpt"/>
</dbReference>
<feature type="compositionally biased region" description="Polar residues" evidence="4">
    <location>
        <begin position="1454"/>
        <end position="1481"/>
    </location>
</feature>
<dbReference type="PANTHER" id="PTHR24198:SF165">
    <property type="entry name" value="ANKYRIN REPEAT-CONTAINING PROTEIN-RELATED"/>
    <property type="match status" value="1"/>
</dbReference>
<feature type="transmembrane region" description="Helical" evidence="5">
    <location>
        <begin position="1336"/>
        <end position="1356"/>
    </location>
</feature>
<evidence type="ECO:0000256" key="3">
    <source>
        <dbReference type="PROSITE-ProRule" id="PRU00023"/>
    </source>
</evidence>
<feature type="transmembrane region" description="Helical" evidence="5">
    <location>
        <begin position="2000"/>
        <end position="2024"/>
    </location>
</feature>
<evidence type="ECO:0000256" key="4">
    <source>
        <dbReference type="SAM" id="MobiDB-lite"/>
    </source>
</evidence>
<feature type="repeat" description="ANK" evidence="3">
    <location>
        <begin position="133"/>
        <end position="165"/>
    </location>
</feature>
<feature type="transmembrane region" description="Helical" evidence="5">
    <location>
        <begin position="2320"/>
        <end position="2339"/>
    </location>
</feature>
<keyword evidence="1" id="KW-0677">Repeat</keyword>
<dbReference type="PROSITE" id="PS50088">
    <property type="entry name" value="ANK_REPEAT"/>
    <property type="match status" value="1"/>
</dbReference>
<organism evidence="7 8">
    <name type="scientific">Cryptosporidium canis</name>
    <dbReference type="NCBI Taxonomy" id="195482"/>
    <lineage>
        <taxon>Eukaryota</taxon>
        <taxon>Sar</taxon>
        <taxon>Alveolata</taxon>
        <taxon>Apicomplexa</taxon>
        <taxon>Conoidasida</taxon>
        <taxon>Coccidia</taxon>
        <taxon>Eucoccidiorida</taxon>
        <taxon>Eimeriorina</taxon>
        <taxon>Cryptosporidiidae</taxon>
        <taxon>Cryptosporidium</taxon>
    </lineage>
</organism>
<evidence type="ECO:0000256" key="6">
    <source>
        <dbReference type="SAM" id="SignalP"/>
    </source>
</evidence>
<feature type="compositionally biased region" description="Basic residues" evidence="4">
    <location>
        <begin position="1168"/>
        <end position="1177"/>
    </location>
</feature>
<dbReference type="Pfam" id="PF12796">
    <property type="entry name" value="Ank_2"/>
    <property type="match status" value="1"/>
</dbReference>
<name>A0ABQ8P803_9CRYT</name>
<accession>A0ABQ8P803</accession>
<feature type="compositionally biased region" description="Basic and acidic residues" evidence="4">
    <location>
        <begin position="1178"/>
        <end position="1190"/>
    </location>
</feature>
<feature type="transmembrane region" description="Helical" evidence="5">
    <location>
        <begin position="2253"/>
        <end position="2273"/>
    </location>
</feature>
<dbReference type="InterPro" id="IPR036770">
    <property type="entry name" value="Ankyrin_rpt-contain_sf"/>
</dbReference>
<keyword evidence="8" id="KW-1185">Reference proteome</keyword>
<reference evidence="7" key="1">
    <citation type="submission" date="2022-10" db="EMBL/GenBank/DDBJ databases">
        <title>Adaptive evolution leads to modifications in subtelomeric GC content in a zoonotic Cryptosporidium species.</title>
        <authorList>
            <person name="Li J."/>
            <person name="Feng Y."/>
            <person name="Xiao L."/>
        </authorList>
    </citation>
    <scope>NUCLEOTIDE SEQUENCE</scope>
    <source>
        <strain evidence="7">25894</strain>
    </source>
</reference>
<keyword evidence="2 3" id="KW-0040">ANK repeat</keyword>
<keyword evidence="5" id="KW-0472">Membrane</keyword>
<feature type="region of interest" description="Disordered" evidence="4">
    <location>
        <begin position="1449"/>
        <end position="1481"/>
    </location>
</feature>
<feature type="region of interest" description="Disordered" evidence="4">
    <location>
        <begin position="1168"/>
        <end position="1196"/>
    </location>
</feature>
<evidence type="ECO:0000256" key="2">
    <source>
        <dbReference type="ARBA" id="ARBA00023043"/>
    </source>
</evidence>
<dbReference type="Proteomes" id="UP001071777">
    <property type="component" value="Unassembled WGS sequence"/>
</dbReference>
<comment type="caution">
    <text evidence="7">The sequence shown here is derived from an EMBL/GenBank/DDBJ whole genome shotgun (WGS) entry which is preliminary data.</text>
</comment>
<feature type="chain" id="PRO_5046458307" evidence="6">
    <location>
        <begin position="22"/>
        <end position="2341"/>
    </location>
</feature>
<evidence type="ECO:0000313" key="8">
    <source>
        <dbReference type="Proteomes" id="UP001071777"/>
    </source>
</evidence>
<feature type="region of interest" description="Disordered" evidence="4">
    <location>
        <begin position="703"/>
        <end position="723"/>
    </location>
</feature>
<evidence type="ECO:0000256" key="5">
    <source>
        <dbReference type="SAM" id="Phobius"/>
    </source>
</evidence>
<feature type="transmembrane region" description="Helical" evidence="5">
    <location>
        <begin position="1240"/>
        <end position="1259"/>
    </location>
</feature>
<feature type="transmembrane region" description="Helical" evidence="5">
    <location>
        <begin position="1115"/>
        <end position="1139"/>
    </location>
</feature>
<keyword evidence="6" id="KW-0732">Signal</keyword>
<proteinExistence type="predicted"/>